<organism evidence="3 4">
    <name type="scientific">Dipteronia sinensis</name>
    <dbReference type="NCBI Taxonomy" id="43782"/>
    <lineage>
        <taxon>Eukaryota</taxon>
        <taxon>Viridiplantae</taxon>
        <taxon>Streptophyta</taxon>
        <taxon>Embryophyta</taxon>
        <taxon>Tracheophyta</taxon>
        <taxon>Spermatophyta</taxon>
        <taxon>Magnoliopsida</taxon>
        <taxon>eudicotyledons</taxon>
        <taxon>Gunneridae</taxon>
        <taxon>Pentapetalae</taxon>
        <taxon>rosids</taxon>
        <taxon>malvids</taxon>
        <taxon>Sapindales</taxon>
        <taxon>Sapindaceae</taxon>
        <taxon>Hippocastanoideae</taxon>
        <taxon>Acereae</taxon>
        <taxon>Dipteronia</taxon>
    </lineage>
</organism>
<evidence type="ECO:0000313" key="3">
    <source>
        <dbReference type="EMBL" id="KAK3199734.1"/>
    </source>
</evidence>
<evidence type="ECO:0000313" key="4">
    <source>
        <dbReference type="Proteomes" id="UP001281410"/>
    </source>
</evidence>
<dbReference type="InterPro" id="IPR050942">
    <property type="entry name" value="F-box_BR-signaling"/>
</dbReference>
<name>A0AAE0E0R9_9ROSI</name>
<accession>A0AAE0E0R9</accession>
<sequence>MSQEQPEKKTKRTTRWSDLDFDLLLMIFEKLLDFPDIYQCGTVCVSWQSVAKTILPPFLLLSKVSLHAKEGDFFFGDFDSEYIISFDYEKSCTLFNIRTHKIHKIPLPEDYKGNIWYSSSGFWWLITIGVKPPHAISLFNPFTRDRITLPQASDLLKVREELRVITSTNPLIDPKFSVLATHSCGFKIAFCRPGDSSWTSIKGFQGICNDTIFHKGEFYAVNHRGDLFRINRGNFTAEKLALRPIEFSWHWYCNYLVELDGDLLLVARWLEDTPITCSKTTSFTVYKLNWVEKEWIQIKNFGDNFILLGKNSSISLPRNHFRDLKTNRTPLALNHFIDVEANCIYFIDDADGFNMTTKYLNKDTGLYNIVTRQFKRPSPNCYTKVTKQLEKLPSSIWGSPLNWFIP</sequence>
<dbReference type="Pfam" id="PF12937">
    <property type="entry name" value="F-box-like"/>
    <property type="match status" value="1"/>
</dbReference>
<reference evidence="3" key="1">
    <citation type="journal article" date="2023" name="Plant J.">
        <title>Genome sequences and population genomics provide insights into the demographic history, inbreeding, and mutation load of two 'living fossil' tree species of Dipteronia.</title>
        <authorList>
            <person name="Feng Y."/>
            <person name="Comes H.P."/>
            <person name="Chen J."/>
            <person name="Zhu S."/>
            <person name="Lu R."/>
            <person name="Zhang X."/>
            <person name="Li P."/>
            <person name="Qiu J."/>
            <person name="Olsen K.M."/>
            <person name="Qiu Y."/>
        </authorList>
    </citation>
    <scope>NUCLEOTIDE SEQUENCE</scope>
    <source>
        <strain evidence="3">NBL</strain>
    </source>
</reference>
<dbReference type="InterPro" id="IPR036047">
    <property type="entry name" value="F-box-like_dom_sf"/>
</dbReference>
<proteinExistence type="predicted"/>
<dbReference type="InterPro" id="IPR005174">
    <property type="entry name" value="KIB1-4_b-propeller"/>
</dbReference>
<evidence type="ECO:0000259" key="1">
    <source>
        <dbReference type="Pfam" id="PF03478"/>
    </source>
</evidence>
<dbReference type="AlphaFoldDB" id="A0AAE0E0R9"/>
<keyword evidence="4" id="KW-1185">Reference proteome</keyword>
<gene>
    <name evidence="3" type="ORF">Dsin_023149</name>
</gene>
<dbReference type="InterPro" id="IPR001810">
    <property type="entry name" value="F-box_dom"/>
</dbReference>
<dbReference type="PANTHER" id="PTHR44259:SF15">
    <property type="entry name" value="F-BOX PROTEIN KIB2-RELATED"/>
    <property type="match status" value="1"/>
</dbReference>
<evidence type="ECO:0008006" key="5">
    <source>
        <dbReference type="Google" id="ProtNLM"/>
    </source>
</evidence>
<feature type="domain" description="KIB1-4 beta-propeller" evidence="1">
    <location>
        <begin position="94"/>
        <end position="368"/>
    </location>
</feature>
<dbReference type="Pfam" id="PF03478">
    <property type="entry name" value="Beta-prop_KIB1-4"/>
    <property type="match status" value="1"/>
</dbReference>
<dbReference type="Gene3D" id="1.20.1280.50">
    <property type="match status" value="1"/>
</dbReference>
<comment type="caution">
    <text evidence="3">The sequence shown here is derived from an EMBL/GenBank/DDBJ whole genome shotgun (WGS) entry which is preliminary data.</text>
</comment>
<feature type="domain" description="F-box" evidence="2">
    <location>
        <begin position="22"/>
        <end position="52"/>
    </location>
</feature>
<protein>
    <recommendedName>
        <fullName evidence="5">F-box domain-containing protein</fullName>
    </recommendedName>
</protein>
<evidence type="ECO:0000259" key="2">
    <source>
        <dbReference type="Pfam" id="PF12937"/>
    </source>
</evidence>
<dbReference type="SUPFAM" id="SSF81383">
    <property type="entry name" value="F-box domain"/>
    <property type="match status" value="1"/>
</dbReference>
<dbReference type="PANTHER" id="PTHR44259">
    <property type="entry name" value="OS07G0183000 PROTEIN-RELATED"/>
    <property type="match status" value="1"/>
</dbReference>
<dbReference type="EMBL" id="JANJYJ010000007">
    <property type="protein sequence ID" value="KAK3199734.1"/>
    <property type="molecule type" value="Genomic_DNA"/>
</dbReference>
<dbReference type="Proteomes" id="UP001281410">
    <property type="component" value="Unassembled WGS sequence"/>
</dbReference>